<name>A0A2T1GJL8_9CYAN</name>
<sequence length="111" mass="12742">MVNFKTLTNNLKPQLDREIQNNIISHLKSIQPPKTPLKDLELITVRGISLRCFSFARSTVDLDKEIINLFKSGYTILTVWGEYDPNVPCVVFTWHPKLLDPVENDLSTTQD</sequence>
<dbReference type="AlphaFoldDB" id="A0A2T1GJL8"/>
<dbReference type="EMBL" id="PVWO01000052">
    <property type="protein sequence ID" value="PSB57987.1"/>
    <property type="molecule type" value="Genomic_DNA"/>
</dbReference>
<dbReference type="Proteomes" id="UP000238937">
    <property type="component" value="Unassembled WGS sequence"/>
</dbReference>
<protein>
    <submittedName>
        <fullName evidence="1">Uncharacterized protein</fullName>
    </submittedName>
</protein>
<comment type="caution">
    <text evidence="1">The sequence shown here is derived from an EMBL/GenBank/DDBJ whole genome shotgun (WGS) entry which is preliminary data.</text>
</comment>
<accession>A0A2T1GJL8</accession>
<gene>
    <name evidence="1" type="ORF">C7B77_06365</name>
</gene>
<evidence type="ECO:0000313" key="1">
    <source>
        <dbReference type="EMBL" id="PSB57987.1"/>
    </source>
</evidence>
<keyword evidence="2" id="KW-1185">Reference proteome</keyword>
<reference evidence="1 2" key="1">
    <citation type="submission" date="2018-03" db="EMBL/GenBank/DDBJ databases">
        <title>The ancient ancestry and fast evolution of plastids.</title>
        <authorList>
            <person name="Moore K.R."/>
            <person name="Magnabosco C."/>
            <person name="Momper L."/>
            <person name="Gold D.A."/>
            <person name="Bosak T."/>
            <person name="Fournier G.P."/>
        </authorList>
    </citation>
    <scope>NUCLEOTIDE SEQUENCE [LARGE SCALE GENOMIC DNA]</scope>
    <source>
        <strain evidence="1 2">CCALA 037</strain>
    </source>
</reference>
<evidence type="ECO:0000313" key="2">
    <source>
        <dbReference type="Proteomes" id="UP000238937"/>
    </source>
</evidence>
<proteinExistence type="predicted"/>
<organism evidence="1 2">
    <name type="scientific">Chamaesiphon polymorphus CCALA 037</name>
    <dbReference type="NCBI Taxonomy" id="2107692"/>
    <lineage>
        <taxon>Bacteria</taxon>
        <taxon>Bacillati</taxon>
        <taxon>Cyanobacteriota</taxon>
        <taxon>Cyanophyceae</taxon>
        <taxon>Gomontiellales</taxon>
        <taxon>Chamaesiphonaceae</taxon>
        <taxon>Chamaesiphon</taxon>
    </lineage>
</organism>